<dbReference type="PROSITE" id="PS50102">
    <property type="entry name" value="RRM"/>
    <property type="match status" value="1"/>
</dbReference>
<evidence type="ECO:0000259" key="6">
    <source>
        <dbReference type="PROSITE" id="PS50102"/>
    </source>
</evidence>
<reference evidence="7 9" key="2">
    <citation type="journal article" date="2023" name="Sci. Data">
        <title>Genome assembly of the Korean intertidal mud-creeper Batillaria attramentaria.</title>
        <authorList>
            <person name="Patra A.K."/>
            <person name="Ho P.T."/>
            <person name="Jun S."/>
            <person name="Lee S.J."/>
            <person name="Kim Y."/>
            <person name="Won Y.J."/>
        </authorList>
    </citation>
    <scope>NUCLEOTIDE SEQUENCE [LARGE SCALE GENOMIC DNA]</scope>
    <source>
        <strain evidence="7">Wonlab-2016</strain>
    </source>
</reference>
<dbReference type="EMBL" id="JACVVK020000144">
    <property type="protein sequence ID" value="KAK7489006.1"/>
    <property type="molecule type" value="Genomic_DNA"/>
</dbReference>
<dbReference type="InterPro" id="IPR052285">
    <property type="entry name" value="NEXT_complex_subunit"/>
</dbReference>
<evidence type="ECO:0000313" key="9">
    <source>
        <dbReference type="Proteomes" id="UP001519460"/>
    </source>
</evidence>
<protein>
    <recommendedName>
        <fullName evidence="6">RRM domain-containing protein</fullName>
    </recommendedName>
</protein>
<dbReference type="InterPro" id="IPR035979">
    <property type="entry name" value="RBD_domain_sf"/>
</dbReference>
<feature type="compositionally biased region" description="Polar residues" evidence="5">
    <location>
        <begin position="213"/>
        <end position="247"/>
    </location>
</feature>
<comment type="subcellular location">
    <subcellularLocation>
        <location evidence="1">Nucleus</location>
        <location evidence="1">Nucleoplasm</location>
    </subcellularLocation>
</comment>
<keyword evidence="3" id="KW-0539">Nucleus</keyword>
<feature type="compositionally biased region" description="Basic residues" evidence="5">
    <location>
        <begin position="126"/>
        <end position="144"/>
    </location>
</feature>
<evidence type="ECO:0000256" key="5">
    <source>
        <dbReference type="SAM" id="MobiDB-lite"/>
    </source>
</evidence>
<dbReference type="SMART" id="SM00360">
    <property type="entry name" value="RRM"/>
    <property type="match status" value="1"/>
</dbReference>
<evidence type="ECO:0000256" key="1">
    <source>
        <dbReference type="ARBA" id="ARBA00004642"/>
    </source>
</evidence>
<dbReference type="PANTHER" id="PTHR13798">
    <property type="entry name" value="RNA BINDING MOTIF RBM PROTEIN -RELATED"/>
    <property type="match status" value="1"/>
</dbReference>
<dbReference type="Gene3D" id="3.30.70.330">
    <property type="match status" value="1"/>
</dbReference>
<reference evidence="7" key="3">
    <citation type="submission" date="2023-01" db="EMBL/GenBank/DDBJ databases">
        <authorList>
            <person name="Patra A."/>
        </authorList>
    </citation>
    <scope>NUCLEOTIDE SEQUENCE</scope>
    <source>
        <strain evidence="7">Wonlab-2016</strain>
        <tissue evidence="7">Foot muscle</tissue>
    </source>
</reference>
<proteinExistence type="predicted"/>
<name>A0ABD0KPY0_9CAEN</name>
<dbReference type="InterPro" id="IPR012677">
    <property type="entry name" value="Nucleotide-bd_a/b_plait_sf"/>
</dbReference>
<comment type="caution">
    <text evidence="7">The sequence shown here is derived from an EMBL/GenBank/DDBJ whole genome shotgun (WGS) entry which is preliminary data.</text>
</comment>
<dbReference type="GO" id="GO:0005654">
    <property type="term" value="C:nucleoplasm"/>
    <property type="evidence" value="ECO:0007669"/>
    <property type="project" value="UniProtKB-SubCell"/>
</dbReference>
<reference evidence="7" key="1">
    <citation type="submission" date="2020-09" db="EMBL/GenBank/DDBJ databases">
        <authorList>
            <person name="Won Y."/>
        </authorList>
    </citation>
    <scope>NUCLEOTIDE SEQUENCE</scope>
    <source>
        <strain evidence="7">Wonlab-2016</strain>
        <tissue evidence="7">Foot muscle</tissue>
    </source>
</reference>
<dbReference type="Proteomes" id="UP001519460">
    <property type="component" value="Unassembled WGS sequence"/>
</dbReference>
<keyword evidence="2 4" id="KW-0694">RNA-binding</keyword>
<evidence type="ECO:0000256" key="3">
    <source>
        <dbReference type="ARBA" id="ARBA00023242"/>
    </source>
</evidence>
<feature type="compositionally biased region" description="Low complexity" evidence="5">
    <location>
        <begin position="103"/>
        <end position="120"/>
    </location>
</feature>
<dbReference type="EMBL" id="JACVVK020000113">
    <property type="protein sequence ID" value="KAK7491588.1"/>
    <property type="molecule type" value="Genomic_DNA"/>
</dbReference>
<feature type="region of interest" description="Disordered" evidence="5">
    <location>
        <begin position="83"/>
        <end position="247"/>
    </location>
</feature>
<dbReference type="PANTHER" id="PTHR13798:SF11">
    <property type="entry name" value="RNA-BINDING PROTEIN 7-RELATED"/>
    <property type="match status" value="1"/>
</dbReference>
<dbReference type="SUPFAM" id="SSF54928">
    <property type="entry name" value="RNA-binding domain, RBD"/>
    <property type="match status" value="1"/>
</dbReference>
<organism evidence="7 9">
    <name type="scientific">Batillaria attramentaria</name>
    <dbReference type="NCBI Taxonomy" id="370345"/>
    <lineage>
        <taxon>Eukaryota</taxon>
        <taxon>Metazoa</taxon>
        <taxon>Spiralia</taxon>
        <taxon>Lophotrochozoa</taxon>
        <taxon>Mollusca</taxon>
        <taxon>Gastropoda</taxon>
        <taxon>Caenogastropoda</taxon>
        <taxon>Sorbeoconcha</taxon>
        <taxon>Cerithioidea</taxon>
        <taxon>Batillariidae</taxon>
        <taxon>Batillaria</taxon>
    </lineage>
</organism>
<evidence type="ECO:0000313" key="8">
    <source>
        <dbReference type="EMBL" id="KAK7491588.1"/>
    </source>
</evidence>
<evidence type="ECO:0000256" key="4">
    <source>
        <dbReference type="PROSITE-ProRule" id="PRU00176"/>
    </source>
</evidence>
<evidence type="ECO:0000256" key="2">
    <source>
        <dbReference type="ARBA" id="ARBA00022884"/>
    </source>
</evidence>
<evidence type="ECO:0000313" key="7">
    <source>
        <dbReference type="EMBL" id="KAK7489006.1"/>
    </source>
</evidence>
<dbReference type="GO" id="GO:0003723">
    <property type="term" value="F:RNA binding"/>
    <property type="evidence" value="ECO:0007669"/>
    <property type="project" value="UniProtKB-UniRule"/>
</dbReference>
<gene>
    <name evidence="8" type="ORF">BaRGS_00017227</name>
    <name evidence="7" type="ORF">BaRGS_00019810</name>
</gene>
<sequence length="247" mass="27360">MAADSRLFVGGLADQVTEDLLYELFLQVGPLEEVTRPKKRNGTPAKFAFVEFVHPESVKYAIQVMDGIRLFGEHLQLKVSGAGDVLHSSSRSPSHSRSRKSRSSSPHSQSRSRSSSSGSKPDSRSSRSHHSQHGSHQNERKRRLPLSLPLQIPRSSLAGGGPSRGRGKRQMRIPYNGPVDLPSMPFSMTSRIKGECSSNNRRSILPHGPRGGFNNSDHTHGSSNSGYTHQTMQNQQWYPGSQQQQFH</sequence>
<feature type="domain" description="RRM" evidence="6">
    <location>
        <begin position="5"/>
        <end position="82"/>
    </location>
</feature>
<feature type="compositionally biased region" description="Polar residues" evidence="5">
    <location>
        <begin position="186"/>
        <end position="202"/>
    </location>
</feature>
<keyword evidence="9" id="KW-1185">Reference proteome</keyword>
<dbReference type="Pfam" id="PF00076">
    <property type="entry name" value="RRM_1"/>
    <property type="match status" value="1"/>
</dbReference>
<dbReference type="AlphaFoldDB" id="A0ABD0KPY0"/>
<dbReference type="InterPro" id="IPR000504">
    <property type="entry name" value="RRM_dom"/>
</dbReference>
<accession>A0ABD0KPY0</accession>